<protein>
    <submittedName>
        <fullName evidence="2">Uncharacterized protein</fullName>
    </submittedName>
</protein>
<dbReference type="STRING" id="1798475.A2837_00860"/>
<dbReference type="AlphaFoldDB" id="A0A1F6BYA1"/>
<evidence type="ECO:0000313" key="3">
    <source>
        <dbReference type="Proteomes" id="UP000176322"/>
    </source>
</evidence>
<gene>
    <name evidence="2" type="ORF">A2837_00860</name>
</gene>
<accession>A0A1F6BYA1</accession>
<dbReference type="EMBL" id="MFKO01000002">
    <property type="protein sequence ID" value="OGG41752.1"/>
    <property type="molecule type" value="Genomic_DNA"/>
</dbReference>
<organism evidence="2 3">
    <name type="scientific">Candidatus Kaiserbacteria bacterium RIFCSPHIGHO2_01_FULL_46_22</name>
    <dbReference type="NCBI Taxonomy" id="1798475"/>
    <lineage>
        <taxon>Bacteria</taxon>
        <taxon>Candidatus Kaiseribacteriota</taxon>
    </lineage>
</organism>
<sequence length="140" mass="16399">MQEFFRKIYDFFETLPDRLYPFASEIEGRWVRGRRSYLHALNHAVLTYGPHRFGYKLTVYRATFHFLGAVLFIIFAALISQKLLGSEAALYVLLGAAIVALFLQEFHFHPKRYGQSRQKGVIDWLTWVIPMVVYISIHTL</sequence>
<feature type="transmembrane region" description="Helical" evidence="1">
    <location>
        <begin position="89"/>
        <end position="108"/>
    </location>
</feature>
<feature type="transmembrane region" description="Helical" evidence="1">
    <location>
        <begin position="120"/>
        <end position="137"/>
    </location>
</feature>
<name>A0A1F6BYA1_9BACT</name>
<comment type="caution">
    <text evidence="2">The sequence shown here is derived from an EMBL/GenBank/DDBJ whole genome shotgun (WGS) entry which is preliminary data.</text>
</comment>
<feature type="transmembrane region" description="Helical" evidence="1">
    <location>
        <begin position="62"/>
        <end position="83"/>
    </location>
</feature>
<proteinExistence type="predicted"/>
<keyword evidence="1" id="KW-0812">Transmembrane</keyword>
<dbReference type="Proteomes" id="UP000176322">
    <property type="component" value="Unassembled WGS sequence"/>
</dbReference>
<keyword evidence="1" id="KW-0472">Membrane</keyword>
<keyword evidence="1" id="KW-1133">Transmembrane helix</keyword>
<evidence type="ECO:0000256" key="1">
    <source>
        <dbReference type="SAM" id="Phobius"/>
    </source>
</evidence>
<reference evidence="2 3" key="1">
    <citation type="journal article" date="2016" name="Nat. Commun.">
        <title>Thousands of microbial genomes shed light on interconnected biogeochemical processes in an aquifer system.</title>
        <authorList>
            <person name="Anantharaman K."/>
            <person name="Brown C.T."/>
            <person name="Hug L.A."/>
            <person name="Sharon I."/>
            <person name="Castelle C.J."/>
            <person name="Probst A.J."/>
            <person name="Thomas B.C."/>
            <person name="Singh A."/>
            <person name="Wilkins M.J."/>
            <person name="Karaoz U."/>
            <person name="Brodie E.L."/>
            <person name="Williams K.H."/>
            <person name="Hubbard S.S."/>
            <person name="Banfield J.F."/>
        </authorList>
    </citation>
    <scope>NUCLEOTIDE SEQUENCE [LARGE SCALE GENOMIC DNA]</scope>
</reference>
<evidence type="ECO:0000313" key="2">
    <source>
        <dbReference type="EMBL" id="OGG41752.1"/>
    </source>
</evidence>